<dbReference type="Proteomes" id="UP000653076">
    <property type="component" value="Unassembled WGS sequence"/>
</dbReference>
<dbReference type="InterPro" id="IPR010982">
    <property type="entry name" value="Lambda_DNA-bd_dom_sf"/>
</dbReference>
<dbReference type="SMART" id="SM00530">
    <property type="entry name" value="HTH_XRE"/>
    <property type="match status" value="1"/>
</dbReference>
<dbReference type="InterPro" id="IPR001387">
    <property type="entry name" value="Cro/C1-type_HTH"/>
</dbReference>
<dbReference type="EMBL" id="BOPC01000004">
    <property type="protein sequence ID" value="GIJ25142.1"/>
    <property type="molecule type" value="Genomic_DNA"/>
</dbReference>
<reference evidence="2 3" key="1">
    <citation type="submission" date="2021-01" db="EMBL/GenBank/DDBJ databases">
        <title>Whole genome shotgun sequence of Verrucosispora qiuiae NBRC 106684.</title>
        <authorList>
            <person name="Komaki H."/>
            <person name="Tamura T."/>
        </authorList>
    </citation>
    <scope>NUCLEOTIDE SEQUENCE [LARGE SCALE GENOMIC DNA]</scope>
    <source>
        <strain evidence="2 3">NBRC 106684</strain>
    </source>
</reference>
<comment type="caution">
    <text evidence="2">The sequence shown here is derived from an EMBL/GenBank/DDBJ whole genome shotgun (WGS) entry which is preliminary data.</text>
</comment>
<dbReference type="CDD" id="cd00093">
    <property type="entry name" value="HTH_XRE"/>
    <property type="match status" value="1"/>
</dbReference>
<evidence type="ECO:0000313" key="2">
    <source>
        <dbReference type="EMBL" id="GIJ25142.1"/>
    </source>
</evidence>
<organism evidence="2 3">
    <name type="scientific">Micromonospora qiuiae</name>
    <dbReference type="NCBI Taxonomy" id="502268"/>
    <lineage>
        <taxon>Bacteria</taxon>
        <taxon>Bacillati</taxon>
        <taxon>Actinomycetota</taxon>
        <taxon>Actinomycetes</taxon>
        <taxon>Micromonosporales</taxon>
        <taxon>Micromonosporaceae</taxon>
        <taxon>Micromonospora</taxon>
    </lineage>
</organism>
<name>A0ABQ4J4W4_9ACTN</name>
<dbReference type="Pfam" id="PF13560">
    <property type="entry name" value="HTH_31"/>
    <property type="match status" value="1"/>
</dbReference>
<dbReference type="Gene3D" id="1.10.260.40">
    <property type="entry name" value="lambda repressor-like DNA-binding domains"/>
    <property type="match status" value="1"/>
</dbReference>
<protein>
    <recommendedName>
        <fullName evidence="1">HTH cro/C1-type domain-containing protein</fullName>
    </recommendedName>
</protein>
<feature type="domain" description="HTH cro/C1-type" evidence="1">
    <location>
        <begin position="31"/>
        <end position="86"/>
    </location>
</feature>
<dbReference type="SUPFAM" id="SSF47413">
    <property type="entry name" value="lambda repressor-like DNA-binding domains"/>
    <property type="match status" value="1"/>
</dbReference>
<sequence length="461" mass="49977">MWEAAVSVERRWTELPEARHAAVVGDYGSLLRVARTAARLTLSEAGERCGYSAATLSRIERGKQRLTDVTVLRRLAAAFDIPPELFGLTDDGATGSRQSRSTIGRLLGEGAYREVGDDPLRRRDVLGGLAGLVGSTFAADPEALAAPPSRVVTSLEDILLGNTVPPAGPVDAAQLRSALAHAWSDFRACRYARLSARLPQLVATATAHYETVADGRRTMAAATLTRTYHLATQVLIKLHEDAMAWSAMDRARQAAREADDPLLYAETARISAIVLRRTRHGQRAQQTLLSAAQSLDGCTKLTSPAEVAVYGRLLATAAYTSALADQRATAWELLNEADEAGRRSGAGGGFAGVDVALYRIGVARVLGDYGAAVEYARALRPEQLGNVERRARYWEDYALALHGRGAHREAYRALLCAERIAPQEVRYRPWAQQLTTALLSADRRQALPDLRGFATRIGVAR</sequence>
<gene>
    <name evidence="2" type="ORF">Vqi01_03040</name>
</gene>
<evidence type="ECO:0000313" key="3">
    <source>
        <dbReference type="Proteomes" id="UP000653076"/>
    </source>
</evidence>
<dbReference type="PROSITE" id="PS50943">
    <property type="entry name" value="HTH_CROC1"/>
    <property type="match status" value="1"/>
</dbReference>
<proteinExistence type="predicted"/>
<keyword evidence="3" id="KW-1185">Reference proteome</keyword>
<evidence type="ECO:0000259" key="1">
    <source>
        <dbReference type="PROSITE" id="PS50943"/>
    </source>
</evidence>
<accession>A0ABQ4J4W4</accession>